<gene>
    <name evidence="1" type="ORF">H4Bulk461479_000002</name>
</gene>
<evidence type="ECO:0000313" key="1">
    <source>
        <dbReference type="EMBL" id="QDH89515.1"/>
    </source>
</evidence>
<accession>A0A514D7E4</accession>
<sequence length="120" mass="12938">MALSDPQTVTVATIAQTLARTSSGPDKGAFRKEDGSYALRVEHTYAKRTRHFARLDYRKVAPDPLMPSTNVPYNMGVYLVVDAPPVGFTNAELKFVVDGFLAYLNASSGAVVTKILGGES</sequence>
<proteinExistence type="predicted"/>
<dbReference type="EMBL" id="MN034867">
    <property type="protein sequence ID" value="QDH89515.1"/>
    <property type="molecule type" value="Genomic_RNA"/>
</dbReference>
<name>A0A514D7E4_9VIRU</name>
<organism evidence="1">
    <name type="scientific">Leviviridae sp</name>
    <dbReference type="NCBI Taxonomy" id="2027243"/>
    <lineage>
        <taxon>Viruses</taxon>
        <taxon>Riboviria</taxon>
        <taxon>Orthornavirae</taxon>
        <taxon>Lenarviricota</taxon>
        <taxon>Leviviricetes</taxon>
        <taxon>Norzivirales</taxon>
        <taxon>Fiersviridae</taxon>
    </lineage>
</organism>
<protein>
    <submittedName>
        <fullName evidence="1">Uncharacterized protein</fullName>
    </submittedName>
</protein>
<reference evidence="1" key="1">
    <citation type="submission" date="2019-05" db="EMBL/GenBank/DDBJ databases">
        <title>Metatranscriptomic reconstruction reveals RNA viruses with the potential to shape carbon cycling in soil.</title>
        <authorList>
            <person name="Starr E.P."/>
            <person name="Nuccio E."/>
            <person name="Pett-Ridge J."/>
            <person name="Banfield J.F."/>
            <person name="Firestone M.K."/>
        </authorList>
    </citation>
    <scope>NUCLEOTIDE SEQUENCE</scope>
    <source>
        <strain evidence="1">H4_Bulk_46_scaffold_1479</strain>
    </source>
</reference>